<accession>U9TGY7</accession>
<dbReference type="HOGENOM" id="CLU_2689070_0_0_1"/>
<dbReference type="AlphaFoldDB" id="U9TGY7"/>
<reference evidence="1" key="1">
    <citation type="submission" date="2013-07" db="EMBL/GenBank/DDBJ databases">
        <title>The genome of an arbuscular mycorrhizal fungus provides insights into the evolution of the oldest plant symbiosis.</title>
        <authorList>
            <consortium name="DOE Joint Genome Institute"/>
            <person name="Tisserant E."/>
            <person name="Malbreil M."/>
            <person name="Kuo A."/>
            <person name="Kohler A."/>
            <person name="Symeonidi A."/>
            <person name="Balestrini R."/>
            <person name="Charron P."/>
            <person name="Duensing N."/>
            <person name="Frei-dit-Frey N."/>
            <person name="Gianinazzi-Pearson V."/>
            <person name="Gilbert B."/>
            <person name="Handa Y."/>
            <person name="Hijri M."/>
            <person name="Kaul R."/>
            <person name="Kawaguchi M."/>
            <person name="Krajinski F."/>
            <person name="Lammers P."/>
            <person name="Lapierre D."/>
            <person name="Masclaux F.G."/>
            <person name="Murat C."/>
            <person name="Morin E."/>
            <person name="Ndikumana S."/>
            <person name="Pagni M."/>
            <person name="Petitpierre D."/>
            <person name="Requena N."/>
            <person name="Rosikiewicz P."/>
            <person name="Riley R."/>
            <person name="Saito K."/>
            <person name="San Clemente H."/>
            <person name="Shapiro H."/>
            <person name="van Tuinen D."/>
            <person name="Becard G."/>
            <person name="Bonfante P."/>
            <person name="Paszkowski U."/>
            <person name="Shachar-Hill Y."/>
            <person name="Young J.P."/>
            <person name="Sanders I.R."/>
            <person name="Henrissat B."/>
            <person name="Rensing S.A."/>
            <person name="Grigoriev I.V."/>
            <person name="Corradi N."/>
            <person name="Roux C."/>
            <person name="Martin F."/>
        </authorList>
    </citation>
    <scope>NUCLEOTIDE SEQUENCE</scope>
    <source>
        <strain evidence="1">DAOM 197198</strain>
    </source>
</reference>
<evidence type="ECO:0000313" key="1">
    <source>
        <dbReference type="EMBL" id="ESA07454.1"/>
    </source>
</evidence>
<sequence length="74" mass="8949">MEIKLKKIRFTYNHVIDLAESLSFWHIKEEVCERFLELFKDGYLSASAIYTYENELHITQKVIKSYLKHLQIEL</sequence>
<protein>
    <submittedName>
        <fullName evidence="1">Uncharacterized protein</fullName>
    </submittedName>
</protein>
<gene>
    <name evidence="1" type="ORF">GLOINDRAFT_32868</name>
</gene>
<name>U9TGY7_RHIID</name>
<organism evidence="1">
    <name type="scientific">Rhizophagus irregularis (strain DAOM 181602 / DAOM 197198 / MUCL 43194)</name>
    <name type="common">Arbuscular mycorrhizal fungus</name>
    <name type="synonym">Glomus intraradices</name>
    <dbReference type="NCBI Taxonomy" id="747089"/>
    <lineage>
        <taxon>Eukaryota</taxon>
        <taxon>Fungi</taxon>
        <taxon>Fungi incertae sedis</taxon>
        <taxon>Mucoromycota</taxon>
        <taxon>Glomeromycotina</taxon>
        <taxon>Glomeromycetes</taxon>
        <taxon>Glomerales</taxon>
        <taxon>Glomeraceae</taxon>
        <taxon>Rhizophagus</taxon>
    </lineage>
</organism>
<proteinExistence type="predicted"/>
<dbReference type="EMBL" id="KI290321">
    <property type="protein sequence ID" value="ESA07454.1"/>
    <property type="molecule type" value="Genomic_DNA"/>
</dbReference>